<name>A0A1H6YNQ0_9GAMM</name>
<dbReference type="GO" id="GO:0004493">
    <property type="term" value="F:methylmalonyl-CoA epimerase activity"/>
    <property type="evidence" value="ECO:0007669"/>
    <property type="project" value="TreeGrafter"/>
</dbReference>
<protein>
    <submittedName>
        <fullName evidence="3">Catechol 2,3-dioxygenase</fullName>
    </submittedName>
</protein>
<dbReference type="PROSITE" id="PS51819">
    <property type="entry name" value="VOC"/>
    <property type="match status" value="2"/>
</dbReference>
<dbReference type="AlphaFoldDB" id="A0A1H6YNQ0"/>
<evidence type="ECO:0000313" key="4">
    <source>
        <dbReference type="Proteomes" id="UP000199420"/>
    </source>
</evidence>
<gene>
    <name evidence="3" type="ORF">SAMN04487997_3331</name>
</gene>
<proteinExistence type="predicted"/>
<dbReference type="RefSeq" id="WP_091339723.1">
    <property type="nucleotide sequence ID" value="NZ_FNYC01000007.1"/>
</dbReference>
<reference evidence="3 4" key="1">
    <citation type="submission" date="2016-10" db="EMBL/GenBank/DDBJ databases">
        <authorList>
            <person name="de Groot N.N."/>
        </authorList>
    </citation>
    <scope>NUCLEOTIDE SEQUENCE [LARGE SCALE GENOMIC DNA]</scope>
    <source>
        <strain evidence="3 4">DSM 26515</strain>
    </source>
</reference>
<dbReference type="EMBL" id="FNYC01000007">
    <property type="protein sequence ID" value="SEJ42909.1"/>
    <property type="molecule type" value="Genomic_DNA"/>
</dbReference>
<organism evidence="3 4">
    <name type="scientific">Frateuria terrea</name>
    <dbReference type="NCBI Taxonomy" id="529704"/>
    <lineage>
        <taxon>Bacteria</taxon>
        <taxon>Pseudomonadati</taxon>
        <taxon>Pseudomonadota</taxon>
        <taxon>Gammaproteobacteria</taxon>
        <taxon>Lysobacterales</taxon>
        <taxon>Rhodanobacteraceae</taxon>
        <taxon>Frateuria</taxon>
    </lineage>
</organism>
<dbReference type="SUPFAM" id="SSF54593">
    <property type="entry name" value="Glyoxalase/Bleomycin resistance protein/Dihydroxybiphenyl dioxygenase"/>
    <property type="match status" value="2"/>
</dbReference>
<feature type="domain" description="VOC" evidence="2">
    <location>
        <begin position="7"/>
        <end position="148"/>
    </location>
</feature>
<dbReference type="InterPro" id="IPR029068">
    <property type="entry name" value="Glyas_Bleomycin-R_OHBP_Dase"/>
</dbReference>
<dbReference type="InterPro" id="IPR051785">
    <property type="entry name" value="MMCE/EMCE_epimerase"/>
</dbReference>
<keyword evidence="1" id="KW-0479">Metal-binding</keyword>
<dbReference type="InterPro" id="IPR004360">
    <property type="entry name" value="Glyas_Fos-R_dOase_dom"/>
</dbReference>
<evidence type="ECO:0000259" key="2">
    <source>
        <dbReference type="PROSITE" id="PS51819"/>
    </source>
</evidence>
<feature type="domain" description="VOC" evidence="2">
    <location>
        <begin position="166"/>
        <end position="299"/>
    </location>
</feature>
<dbReference type="GO" id="GO:0046491">
    <property type="term" value="P:L-methylmalonyl-CoA metabolic process"/>
    <property type="evidence" value="ECO:0007669"/>
    <property type="project" value="TreeGrafter"/>
</dbReference>
<dbReference type="Proteomes" id="UP000199420">
    <property type="component" value="Unassembled WGS sequence"/>
</dbReference>
<dbReference type="PANTHER" id="PTHR43048:SF3">
    <property type="entry name" value="METHYLMALONYL-COA EPIMERASE, MITOCHONDRIAL"/>
    <property type="match status" value="1"/>
</dbReference>
<evidence type="ECO:0000256" key="1">
    <source>
        <dbReference type="ARBA" id="ARBA00022723"/>
    </source>
</evidence>
<keyword evidence="3" id="KW-0560">Oxidoreductase</keyword>
<dbReference type="Gene3D" id="3.10.180.10">
    <property type="entry name" value="2,3-Dihydroxybiphenyl 1,2-Dioxygenase, domain 1"/>
    <property type="match status" value="2"/>
</dbReference>
<keyword evidence="4" id="KW-1185">Reference proteome</keyword>
<sequence>MSGRVLRLDRVSRNVADLERAVAFYCEALGFQLLVQSRIGAPAWGELMGVPGARARTARLRLGAQELELAAFDPPGRAYPAQANAADLCFQHLAIVVSDMAAAYAQLGRYAVGPISQGGPQTLPPDTGNVSAFKFRDPEGHPLELIHFPTGVGAPCWQHAPGLFLGIDHSAIAVADAGASLAFYASMGWQVAGRSRNRGPAQDRLDGLRGVDVDVIGLEPAQGGPPHLELLGYRVPQGRSLQPPAASNDLAADRLVLAVEDLPALLAGLPGDGYLHQLDGRDAAFLRDPSGHRLLLQAGLPLPG</sequence>
<dbReference type="GO" id="GO:0046872">
    <property type="term" value="F:metal ion binding"/>
    <property type="evidence" value="ECO:0007669"/>
    <property type="project" value="UniProtKB-KW"/>
</dbReference>
<dbReference type="OrthoDB" id="9812656at2"/>
<keyword evidence="3" id="KW-0223">Dioxygenase</keyword>
<evidence type="ECO:0000313" key="3">
    <source>
        <dbReference type="EMBL" id="SEJ42909.1"/>
    </source>
</evidence>
<dbReference type="STRING" id="529704.SAMN02927913_3352"/>
<accession>A0A1H6YNQ0</accession>
<dbReference type="InterPro" id="IPR037523">
    <property type="entry name" value="VOC_core"/>
</dbReference>
<dbReference type="GO" id="GO:0051213">
    <property type="term" value="F:dioxygenase activity"/>
    <property type="evidence" value="ECO:0007669"/>
    <property type="project" value="UniProtKB-KW"/>
</dbReference>
<dbReference type="Pfam" id="PF00903">
    <property type="entry name" value="Glyoxalase"/>
    <property type="match status" value="1"/>
</dbReference>
<dbReference type="PANTHER" id="PTHR43048">
    <property type="entry name" value="METHYLMALONYL-COA EPIMERASE"/>
    <property type="match status" value="1"/>
</dbReference>